<name>A0ABZ3EEQ3_9STAP</name>
<dbReference type="InterPro" id="IPR036388">
    <property type="entry name" value="WH-like_DNA-bd_sf"/>
</dbReference>
<dbReference type="Gene3D" id="1.10.10.10">
    <property type="entry name" value="Winged helix-like DNA-binding domain superfamily/Winged helix DNA-binding domain"/>
    <property type="match status" value="1"/>
</dbReference>
<dbReference type="InterPro" id="IPR036390">
    <property type="entry name" value="WH_DNA-bd_sf"/>
</dbReference>
<proteinExistence type="predicted"/>
<organism evidence="1 2">
    <name type="scientific">Staphylococcus hsinchuensis</name>
    <dbReference type="NCBI Taxonomy" id="3051183"/>
    <lineage>
        <taxon>Bacteria</taxon>
        <taxon>Bacillati</taxon>
        <taxon>Bacillota</taxon>
        <taxon>Bacilli</taxon>
        <taxon>Bacillales</taxon>
        <taxon>Staphylococcaceae</taxon>
        <taxon>Staphylococcus</taxon>
    </lineage>
</organism>
<dbReference type="RefSeq" id="WP_251521852.1">
    <property type="nucleotide sequence ID" value="NZ_CP128355.1"/>
</dbReference>
<dbReference type="NCBIfam" id="NF041852">
    <property type="entry name" value="trans_reg_HypR"/>
    <property type="match status" value="1"/>
</dbReference>
<dbReference type="InterPro" id="IPR000944">
    <property type="entry name" value="Tscrpt_reg_Rrf2"/>
</dbReference>
<dbReference type="PANTHER" id="PTHR33221">
    <property type="entry name" value="WINGED HELIX-TURN-HELIX TRANSCRIPTIONAL REGULATOR, RRF2 FAMILY"/>
    <property type="match status" value="1"/>
</dbReference>
<dbReference type="EMBL" id="CP128355">
    <property type="protein sequence ID" value="XAF71063.1"/>
    <property type="molecule type" value="Genomic_DNA"/>
</dbReference>
<dbReference type="PROSITE" id="PS51197">
    <property type="entry name" value="HTH_RRF2_2"/>
    <property type="match status" value="1"/>
</dbReference>
<dbReference type="SUPFAM" id="SSF46785">
    <property type="entry name" value="Winged helix' DNA-binding domain"/>
    <property type="match status" value="1"/>
</dbReference>
<accession>A0ABZ3EEQ3</accession>
<sequence>MNFEFNVAVHLLTFLAKHDDEQFSSKQLATLVCVNPVQLRRVSKPLLEKQFITSTQGQRGGYKANEKTKKVKLSELFQLFQSTKSTRRLYTGNQSSECLIASRVSKVMEKHAQHECEVLTNYYEKFTIEETLHSILEEEKNE</sequence>
<evidence type="ECO:0000313" key="2">
    <source>
        <dbReference type="Proteomes" id="UP001436297"/>
    </source>
</evidence>
<dbReference type="Pfam" id="PF02082">
    <property type="entry name" value="Rrf2"/>
    <property type="match status" value="1"/>
</dbReference>
<dbReference type="PANTHER" id="PTHR33221:SF15">
    <property type="entry name" value="HTH-TYPE TRANSCRIPTIONAL REGULATOR YWGB-RELATED"/>
    <property type="match status" value="1"/>
</dbReference>
<reference evidence="1 2" key="1">
    <citation type="journal article" date="2024" name="Pathogens">
        <title>Staphylococcus hsinchuensis sp. nov., Isolated from Soymilk.</title>
        <authorList>
            <person name="Wang Y.T."/>
            <person name="Lin Y.C."/>
            <person name="Hsieh Y.H."/>
            <person name="Lin Y.T."/>
            <person name="Hamada M."/>
            <person name="Chen C.C."/>
            <person name="Liou J.S."/>
            <person name="Lee A.Y."/>
            <person name="Zhang W.L."/>
            <person name="Chen Y.T."/>
            <person name="Huang C.H."/>
        </authorList>
    </citation>
    <scope>NUCLEOTIDE SEQUENCE [LARGE SCALE GENOMIC DNA]</scope>
    <source>
        <strain evidence="1 2">H164</strain>
    </source>
</reference>
<gene>
    <name evidence="1" type="ORF">QQM35_02785</name>
</gene>
<protein>
    <submittedName>
        <fullName evidence="1">Rrf2 family transcriptional regulator</fullName>
    </submittedName>
</protein>
<evidence type="ECO:0000313" key="1">
    <source>
        <dbReference type="EMBL" id="XAF71063.1"/>
    </source>
</evidence>
<dbReference type="Proteomes" id="UP001436297">
    <property type="component" value="Chromosome"/>
</dbReference>
<keyword evidence="2" id="KW-1185">Reference proteome</keyword>